<dbReference type="GO" id="GO:0047938">
    <property type="term" value="F:glucose-6-phosphate 1-epimerase activity"/>
    <property type="evidence" value="ECO:0007669"/>
    <property type="project" value="UniProtKB-UniRule"/>
</dbReference>
<evidence type="ECO:0000256" key="3">
    <source>
        <dbReference type="ARBA" id="ARBA00012083"/>
    </source>
</evidence>
<dbReference type="PANTHER" id="PTHR11122:SF13">
    <property type="entry name" value="GLUCOSE-6-PHOSPHATE 1-EPIMERASE"/>
    <property type="match status" value="1"/>
</dbReference>
<keyword evidence="4 5" id="KW-0413">Isomerase</keyword>
<dbReference type="GO" id="GO:0030246">
    <property type="term" value="F:carbohydrate binding"/>
    <property type="evidence" value="ECO:0007669"/>
    <property type="project" value="UniProtKB-UniRule"/>
</dbReference>
<proteinExistence type="inferred from homology"/>
<feature type="binding site" evidence="7">
    <location>
        <position position="62"/>
    </location>
    <ligand>
        <name>substrate</name>
    </ligand>
</feature>
<keyword evidence="9" id="KW-1185">Reference proteome</keyword>
<dbReference type="SUPFAM" id="SSF74650">
    <property type="entry name" value="Galactose mutarotase-like"/>
    <property type="match status" value="1"/>
</dbReference>
<organism evidence="8 9">
    <name type="scientific">Coemansia erecta</name>
    <dbReference type="NCBI Taxonomy" id="147472"/>
    <lineage>
        <taxon>Eukaryota</taxon>
        <taxon>Fungi</taxon>
        <taxon>Fungi incertae sedis</taxon>
        <taxon>Zoopagomycota</taxon>
        <taxon>Kickxellomycotina</taxon>
        <taxon>Kickxellomycetes</taxon>
        <taxon>Kickxellales</taxon>
        <taxon>Kickxellaceae</taxon>
        <taxon>Coemansia</taxon>
    </lineage>
</organism>
<evidence type="ECO:0000256" key="2">
    <source>
        <dbReference type="ARBA" id="ARBA00005866"/>
    </source>
</evidence>
<sequence length="298" mass="32241">MTVQEFNDAAGNLERVVLSGPESASVEIYVYGATVTSWKSGTGAERLFVSRQAVLDGSKPIRGGIPLVFPQFGPGALPQHGFARNQRWTFLGATEHGAGVAATFELRDSEETRGSAWPFRFVLTYTVDLTAHTLSTIMKCENADERAFEFTALMHTYLGVGSIAQVEVEGLEGAEYDDKISGQVGVKEARARVTVGTNEDRVYRDVEDNVVVRERGGGAVAIRRFNFKDIVLWNPWEQKAREMADFADDEYHRMVCVEAGTVASSIALRPGQTISCGQLLTAEDVPAAAAAAATSAAI</sequence>
<dbReference type="GO" id="GO:0005737">
    <property type="term" value="C:cytoplasm"/>
    <property type="evidence" value="ECO:0007669"/>
    <property type="project" value="TreeGrafter"/>
</dbReference>
<dbReference type="InterPro" id="IPR011013">
    <property type="entry name" value="Gal_mutarotase_sf_dom"/>
</dbReference>
<dbReference type="Pfam" id="PF01263">
    <property type="entry name" value="Aldose_epim"/>
    <property type="match status" value="1"/>
</dbReference>
<evidence type="ECO:0000256" key="5">
    <source>
        <dbReference type="PIRNR" id="PIRNR016020"/>
    </source>
</evidence>
<dbReference type="Gene3D" id="2.70.98.10">
    <property type="match status" value="1"/>
</dbReference>
<evidence type="ECO:0000256" key="4">
    <source>
        <dbReference type="ARBA" id="ARBA00023235"/>
    </source>
</evidence>
<dbReference type="AlphaFoldDB" id="A0A9W7Y112"/>
<evidence type="ECO:0000256" key="7">
    <source>
        <dbReference type="PIRSR" id="PIRSR016020-2"/>
    </source>
</evidence>
<gene>
    <name evidence="8" type="ORF">LPJ53_000927</name>
</gene>
<dbReference type="EMBL" id="JANBOJ010000019">
    <property type="protein sequence ID" value="KAJ1724859.1"/>
    <property type="molecule type" value="Genomic_DNA"/>
</dbReference>
<feature type="binding site" evidence="7">
    <location>
        <position position="84"/>
    </location>
    <ligand>
        <name>substrate</name>
    </ligand>
</feature>
<comment type="catalytic activity">
    <reaction evidence="1">
        <text>alpha-D-glucose 6-phosphate = beta-D-glucose 6-phosphate</text>
        <dbReference type="Rhea" id="RHEA:16249"/>
        <dbReference type="ChEBI" id="CHEBI:58225"/>
        <dbReference type="ChEBI" id="CHEBI:58247"/>
        <dbReference type="EC" id="5.1.3.15"/>
    </reaction>
</comment>
<dbReference type="CDD" id="cd09020">
    <property type="entry name" value="D-hex-6-P-epi_like"/>
    <property type="match status" value="1"/>
</dbReference>
<evidence type="ECO:0000256" key="6">
    <source>
        <dbReference type="PIRSR" id="PIRSR016020-1"/>
    </source>
</evidence>
<comment type="function">
    <text evidence="5">Catalyzes the interconversion between the alpha and beta anomers from at least three hexose 6-phosphate sugars (Glc6P, Gal6P, and Man6P).</text>
</comment>
<accession>A0A9W7Y112</accession>
<dbReference type="InterPro" id="IPR008183">
    <property type="entry name" value="Aldose_1/G6P_1-epimerase"/>
</dbReference>
<feature type="binding site" evidence="7">
    <location>
        <position position="79"/>
    </location>
    <ligand>
        <name>substrate</name>
    </ligand>
</feature>
<dbReference type="OrthoDB" id="1659429at2759"/>
<dbReference type="Proteomes" id="UP001149813">
    <property type="component" value="Unassembled WGS sequence"/>
</dbReference>
<dbReference type="PIRSF" id="PIRSF016020">
    <property type="entry name" value="PHexose_mutarotase"/>
    <property type="match status" value="1"/>
</dbReference>
<dbReference type="EC" id="5.1.3.15" evidence="3 5"/>
<reference evidence="8" key="1">
    <citation type="submission" date="2022-07" db="EMBL/GenBank/DDBJ databases">
        <title>Phylogenomic reconstructions and comparative analyses of Kickxellomycotina fungi.</title>
        <authorList>
            <person name="Reynolds N.K."/>
            <person name="Stajich J.E."/>
            <person name="Barry K."/>
            <person name="Grigoriev I.V."/>
            <person name="Crous P."/>
            <person name="Smith M.E."/>
        </authorList>
    </citation>
    <scope>NUCLEOTIDE SEQUENCE</scope>
    <source>
        <strain evidence="8">NBRC 32514</strain>
    </source>
</reference>
<dbReference type="InterPro" id="IPR014718">
    <property type="entry name" value="GH-type_carb-bd"/>
</dbReference>
<evidence type="ECO:0000313" key="9">
    <source>
        <dbReference type="Proteomes" id="UP001149813"/>
    </source>
</evidence>
<name>A0A9W7Y112_9FUNG</name>
<dbReference type="PANTHER" id="PTHR11122">
    <property type="entry name" value="APOSPORY-ASSOCIATED PROTEIN C-RELATED"/>
    <property type="match status" value="1"/>
</dbReference>
<evidence type="ECO:0000313" key="8">
    <source>
        <dbReference type="EMBL" id="KAJ1724859.1"/>
    </source>
</evidence>
<evidence type="ECO:0000256" key="1">
    <source>
        <dbReference type="ARBA" id="ARBA00001096"/>
    </source>
</evidence>
<comment type="similarity">
    <text evidence="2 5">Belongs to the glucose-6-phosphate 1-epimerase family.</text>
</comment>
<feature type="active site" evidence="6">
    <location>
        <position position="155"/>
    </location>
</feature>
<feature type="active site" evidence="6">
    <location>
        <position position="258"/>
    </location>
</feature>
<protein>
    <recommendedName>
        <fullName evidence="3 5">Glucose-6-phosphate 1-epimerase</fullName>
        <ecNumber evidence="3 5">5.1.3.15</ecNumber>
    </recommendedName>
</protein>
<dbReference type="GO" id="GO:0005975">
    <property type="term" value="P:carbohydrate metabolic process"/>
    <property type="evidence" value="ECO:0007669"/>
    <property type="project" value="InterPro"/>
</dbReference>
<dbReference type="InterPro" id="IPR025532">
    <property type="entry name" value="G6P_1-epimerase"/>
</dbReference>
<comment type="caution">
    <text evidence="8">The sequence shown here is derived from an EMBL/GenBank/DDBJ whole genome shotgun (WGS) entry which is preliminary data.</text>
</comment>